<dbReference type="InterPro" id="IPR029060">
    <property type="entry name" value="PIN-like_dom_sf"/>
</dbReference>
<sequence length="55" mass="6443">MTKGFDLYKRMNDKDWGLVDCTSIIVSHNMEISEIFTTDHHFEQAGFSILLKESY</sequence>
<evidence type="ECO:0000313" key="2">
    <source>
        <dbReference type="Proteomes" id="UP000663720"/>
    </source>
</evidence>
<dbReference type="SUPFAM" id="SSF88723">
    <property type="entry name" value="PIN domain-like"/>
    <property type="match status" value="1"/>
</dbReference>
<dbReference type="GO" id="GO:0016075">
    <property type="term" value="P:rRNA catabolic process"/>
    <property type="evidence" value="ECO:0007669"/>
    <property type="project" value="TreeGrafter"/>
</dbReference>
<dbReference type="Gene3D" id="3.40.50.1010">
    <property type="entry name" value="5'-nuclease"/>
    <property type="match status" value="1"/>
</dbReference>
<dbReference type="KEGG" id="dli:dnl_59290"/>
<keyword evidence="2" id="KW-1185">Reference proteome</keyword>
<dbReference type="GO" id="GO:0004521">
    <property type="term" value="F:RNA endonuclease activity"/>
    <property type="evidence" value="ECO:0007669"/>
    <property type="project" value="InterPro"/>
</dbReference>
<accession>A0A975GJK0</accession>
<organism evidence="1 2">
    <name type="scientific">Desulfonema limicola</name>
    <dbReference type="NCBI Taxonomy" id="45656"/>
    <lineage>
        <taxon>Bacteria</taxon>
        <taxon>Pseudomonadati</taxon>
        <taxon>Thermodesulfobacteriota</taxon>
        <taxon>Desulfobacteria</taxon>
        <taxon>Desulfobacterales</taxon>
        <taxon>Desulfococcaceae</taxon>
        <taxon>Desulfonema</taxon>
    </lineage>
</organism>
<dbReference type="PANTHER" id="PTHR42188:SF1">
    <property type="entry name" value="23S RRNA-SPECIFIC ENDONUCLEASE VAPC20"/>
    <property type="match status" value="1"/>
</dbReference>
<proteinExistence type="predicted"/>
<reference evidence="1" key="1">
    <citation type="journal article" date="2021" name="Microb. Physiol.">
        <title>Proteogenomic Insights into the Physiology of Marine, Sulfate-Reducing, Filamentous Desulfonema limicola and Desulfonema magnum.</title>
        <authorList>
            <person name="Schnaars V."/>
            <person name="Wohlbrand L."/>
            <person name="Scheve S."/>
            <person name="Hinrichs C."/>
            <person name="Reinhardt R."/>
            <person name="Rabus R."/>
        </authorList>
    </citation>
    <scope>NUCLEOTIDE SEQUENCE</scope>
    <source>
        <strain evidence="1">5ac10</strain>
    </source>
</reference>
<dbReference type="Proteomes" id="UP000663720">
    <property type="component" value="Chromosome"/>
</dbReference>
<dbReference type="PANTHER" id="PTHR42188">
    <property type="entry name" value="23S RRNA-SPECIFIC ENDONUCLEASE VAPC20"/>
    <property type="match status" value="1"/>
</dbReference>
<gene>
    <name evidence="1" type="ORF">dnl_59290</name>
</gene>
<dbReference type="AlphaFoldDB" id="A0A975GJK0"/>
<dbReference type="EMBL" id="CP061799">
    <property type="protein sequence ID" value="QTA83517.1"/>
    <property type="molecule type" value="Genomic_DNA"/>
</dbReference>
<protein>
    <submittedName>
        <fullName evidence="1">PIN domain-containing protein</fullName>
    </submittedName>
</protein>
<evidence type="ECO:0000313" key="1">
    <source>
        <dbReference type="EMBL" id="QTA83517.1"/>
    </source>
</evidence>
<name>A0A975GJK0_9BACT</name>
<dbReference type="InterPro" id="IPR039018">
    <property type="entry name" value="VapC20-like"/>
</dbReference>